<name>A1WED9_VEREI</name>
<evidence type="ECO:0000256" key="1">
    <source>
        <dbReference type="ARBA" id="ARBA00023002"/>
    </source>
</evidence>
<dbReference type="SUPFAM" id="SSF51905">
    <property type="entry name" value="FAD/NAD(P)-binding domain"/>
    <property type="match status" value="1"/>
</dbReference>
<feature type="domain" description="FAD dependent oxidoreductase" evidence="3">
    <location>
        <begin position="11"/>
        <end position="352"/>
    </location>
</feature>
<evidence type="ECO:0000256" key="2">
    <source>
        <dbReference type="SAM" id="Phobius"/>
    </source>
</evidence>
<dbReference type="PANTHER" id="PTHR13847">
    <property type="entry name" value="SARCOSINE DEHYDROGENASE-RELATED"/>
    <property type="match status" value="1"/>
</dbReference>
<dbReference type="InterPro" id="IPR036188">
    <property type="entry name" value="FAD/NAD-bd_sf"/>
</dbReference>
<keyword evidence="5" id="KW-1185">Reference proteome</keyword>
<dbReference type="EMBL" id="CP000542">
    <property type="protein sequence ID" value="ABM55996.1"/>
    <property type="molecule type" value="Genomic_DNA"/>
</dbReference>
<dbReference type="eggNOG" id="COG0665">
    <property type="taxonomic scope" value="Bacteria"/>
</dbReference>
<evidence type="ECO:0000313" key="5">
    <source>
        <dbReference type="Proteomes" id="UP000000374"/>
    </source>
</evidence>
<dbReference type="GeneID" id="76458950"/>
<dbReference type="HOGENOM" id="CLU_007884_4_3_4"/>
<evidence type="ECO:0000313" key="4">
    <source>
        <dbReference type="EMBL" id="ABM55996.1"/>
    </source>
</evidence>
<dbReference type="Gene3D" id="3.30.9.10">
    <property type="entry name" value="D-Amino Acid Oxidase, subunit A, domain 2"/>
    <property type="match status" value="1"/>
</dbReference>
<keyword evidence="2" id="KW-0472">Membrane</keyword>
<organism evidence="4 5">
    <name type="scientific">Verminephrobacter eiseniae (strain EF01-2)</name>
    <dbReference type="NCBI Taxonomy" id="391735"/>
    <lineage>
        <taxon>Bacteria</taxon>
        <taxon>Pseudomonadati</taxon>
        <taxon>Pseudomonadota</taxon>
        <taxon>Betaproteobacteria</taxon>
        <taxon>Burkholderiales</taxon>
        <taxon>Comamonadaceae</taxon>
        <taxon>Verminephrobacter</taxon>
    </lineage>
</organism>
<sequence length="385" mass="41034">MTSTAQRKEADIAVIGGGVVGAALALGLARCGAVVTVLDGGDGALCASGGNFALIWVQSKGLGMPEYALWSRRSAQDWHGLAALLQDEAGIDVAHSQPGGFTPCLSEAELEKRATAIQRLYRQPGLADFRYEVLDHAETRRRLPDISKHVVGAIYSPLDGHVNSLRLWRALRAAGARRGIDYRASHVVGSIRPRDGGFRIGFHSGFHRPGHWGEIDAGRVVLAAGLGNARLAPMVGLAAPLQPRKGQIIVTEKTAAFLHHPMASLRQTDEGGIMIGDSQEDCGFDTGVGQSVIAVMAERAVRTFARLAALHVVRSWSALRVMSPDGFPIYQQSHSHPGAFVVTCHSGVTLAANHVLTLAPAIFAGQLPESVARFSARRFDVPPHV</sequence>
<gene>
    <name evidence="4" type="ordered locus">Veis_0204</name>
</gene>
<protein>
    <submittedName>
        <fullName evidence="4">FAD dependent oxidoreductase</fullName>
    </submittedName>
</protein>
<keyword evidence="1" id="KW-0560">Oxidoreductase</keyword>
<dbReference type="RefSeq" id="WP_011808015.1">
    <property type="nucleotide sequence ID" value="NC_008786.1"/>
</dbReference>
<accession>A1WED9</accession>
<dbReference type="Proteomes" id="UP000000374">
    <property type="component" value="Chromosome"/>
</dbReference>
<dbReference type="STRING" id="391735.Veis_0204"/>
<dbReference type="AlphaFoldDB" id="A1WED9"/>
<dbReference type="InterPro" id="IPR006076">
    <property type="entry name" value="FAD-dep_OxRdtase"/>
</dbReference>
<dbReference type="Gene3D" id="3.50.50.60">
    <property type="entry name" value="FAD/NAD(P)-binding domain"/>
    <property type="match status" value="1"/>
</dbReference>
<keyword evidence="2" id="KW-1133">Transmembrane helix</keyword>
<reference evidence="5" key="1">
    <citation type="submission" date="2006-12" db="EMBL/GenBank/DDBJ databases">
        <title>Complete sequence of chromosome 1 of Verminephrobacter eiseniae EF01-2.</title>
        <authorList>
            <person name="Copeland A."/>
            <person name="Lucas S."/>
            <person name="Lapidus A."/>
            <person name="Barry K."/>
            <person name="Detter J.C."/>
            <person name="Glavina del Rio T."/>
            <person name="Dalin E."/>
            <person name="Tice H."/>
            <person name="Pitluck S."/>
            <person name="Chertkov O."/>
            <person name="Brettin T."/>
            <person name="Bruce D."/>
            <person name="Han C."/>
            <person name="Tapia R."/>
            <person name="Gilna P."/>
            <person name="Schmutz J."/>
            <person name="Larimer F."/>
            <person name="Land M."/>
            <person name="Hauser L."/>
            <person name="Kyrpides N."/>
            <person name="Kim E."/>
            <person name="Stahl D."/>
            <person name="Richardson P."/>
        </authorList>
    </citation>
    <scope>NUCLEOTIDE SEQUENCE [LARGE SCALE GENOMIC DNA]</scope>
    <source>
        <strain evidence="5">EF01-2</strain>
    </source>
</reference>
<proteinExistence type="predicted"/>
<dbReference type="KEGG" id="vei:Veis_0204"/>
<feature type="transmembrane region" description="Helical" evidence="2">
    <location>
        <begin position="12"/>
        <end position="29"/>
    </location>
</feature>
<evidence type="ECO:0000259" key="3">
    <source>
        <dbReference type="Pfam" id="PF01266"/>
    </source>
</evidence>
<dbReference type="OrthoDB" id="9805337at2"/>
<dbReference type="GO" id="GO:0005737">
    <property type="term" value="C:cytoplasm"/>
    <property type="evidence" value="ECO:0007669"/>
    <property type="project" value="TreeGrafter"/>
</dbReference>
<keyword evidence="2" id="KW-0812">Transmembrane</keyword>
<dbReference type="PANTHER" id="PTHR13847:SF287">
    <property type="entry name" value="FAD-DEPENDENT OXIDOREDUCTASE DOMAIN-CONTAINING PROTEIN 1"/>
    <property type="match status" value="1"/>
</dbReference>
<dbReference type="SUPFAM" id="SSF54373">
    <property type="entry name" value="FAD-linked reductases, C-terminal domain"/>
    <property type="match status" value="1"/>
</dbReference>
<dbReference type="Pfam" id="PF01266">
    <property type="entry name" value="DAO"/>
    <property type="match status" value="1"/>
</dbReference>
<dbReference type="GO" id="GO:0016491">
    <property type="term" value="F:oxidoreductase activity"/>
    <property type="evidence" value="ECO:0007669"/>
    <property type="project" value="UniProtKB-KW"/>
</dbReference>